<dbReference type="RefSeq" id="WP_253965840.1">
    <property type="nucleotide sequence ID" value="NZ_JALHBS010000120.1"/>
</dbReference>
<feature type="domain" description="KaiC" evidence="7">
    <location>
        <begin position="26"/>
        <end position="265"/>
    </location>
</feature>
<keyword evidence="9" id="KW-1185">Reference proteome</keyword>
<evidence type="ECO:0000256" key="2">
    <source>
        <dbReference type="ARBA" id="ARBA00022553"/>
    </source>
</evidence>
<dbReference type="PANTHER" id="PTHR42926:SF1">
    <property type="entry name" value="CIRCADIAN CLOCK OSCILLATOR PROTEIN KAIC 1"/>
    <property type="match status" value="1"/>
</dbReference>
<dbReference type="InterPro" id="IPR003593">
    <property type="entry name" value="AAA+_ATPase"/>
</dbReference>
<sequence>MPSKKESAKTLAAKKAATKLPAKNNGRFASGIEGLDTVLGGGLPGRHLYLLQGKPGTGKTTFALQFLIAGAAAGEPVLYVSLSQSKAELQQIAASHGWSLEGVEIEELHAARGDEQQDDQTIFYASDVRLDRTREAVDAAIDRVKPRRIVYDSLVEIRQLSRDNQKFHEEVLSFKRMVGKRGIATLFIDLTPDAGGDAVVESLAHGLFHLEKFLPEYGQARRRIDIRKMRGVRFFDGYHDMAIQTGGGVRVFPRIVPELAPETGREDLIKSGVEELDAMLGGGMEPGTTTLIVGQSGTGKSTLASLYAYSALERGESVTLFLFEERVETFFRRSEGLGLHLRKYRDDGKLELWDFNPGAISQGEFSQIAQQSADGNNAGVVVIDSFTGYLAALPNPQEAIMQIQTLLKYLARRGVLTILIVAQHGLLGHNMETAVDVSFLGDTVVFLRMYEWPAVVRRTITVVKKRHGPHDLDVRQLQIDTGRISIREFVQPPPGSPSPMPTQ</sequence>
<dbReference type="EMBL" id="JALHBS010000120">
    <property type="protein sequence ID" value="MCP3057054.1"/>
    <property type="molecule type" value="Genomic_DNA"/>
</dbReference>
<dbReference type="Pfam" id="PF06745">
    <property type="entry name" value="ATPase"/>
    <property type="match status" value="2"/>
</dbReference>
<evidence type="ECO:0000256" key="5">
    <source>
        <dbReference type="ARBA" id="ARBA00022777"/>
    </source>
</evidence>
<dbReference type="InterPro" id="IPR014774">
    <property type="entry name" value="KaiC-like_dom"/>
</dbReference>
<dbReference type="AlphaFoldDB" id="A0A9X2KGP8"/>
<dbReference type="EC" id="2.7.11.1" evidence="1"/>
<name>A0A9X2KGP8_9HYPH</name>
<keyword evidence="6" id="KW-0378">Hydrolase</keyword>
<evidence type="ECO:0000259" key="7">
    <source>
        <dbReference type="PROSITE" id="PS51146"/>
    </source>
</evidence>
<dbReference type="InterPro" id="IPR027417">
    <property type="entry name" value="P-loop_NTPase"/>
</dbReference>
<keyword evidence="4" id="KW-0677">Repeat</keyword>
<feature type="domain" description="KaiC" evidence="7">
    <location>
        <begin position="267"/>
        <end position="503"/>
    </location>
</feature>
<dbReference type="PIRSF" id="PIRSF039117">
    <property type="entry name" value="KaiC"/>
    <property type="match status" value="1"/>
</dbReference>
<dbReference type="PROSITE" id="PS51146">
    <property type="entry name" value="KAIC"/>
    <property type="match status" value="2"/>
</dbReference>
<evidence type="ECO:0000256" key="3">
    <source>
        <dbReference type="ARBA" id="ARBA00022679"/>
    </source>
</evidence>
<evidence type="ECO:0000256" key="1">
    <source>
        <dbReference type="ARBA" id="ARBA00012513"/>
    </source>
</evidence>
<dbReference type="InterPro" id="IPR030665">
    <property type="entry name" value="KaiC"/>
</dbReference>
<protein>
    <recommendedName>
        <fullName evidence="1">non-specific serine/threonine protein kinase</fullName>
        <ecNumber evidence="1">2.7.11.1</ecNumber>
    </recommendedName>
</protein>
<dbReference type="InterPro" id="IPR010624">
    <property type="entry name" value="KaiC_dom"/>
</dbReference>
<keyword evidence="2" id="KW-0597">Phosphoprotein</keyword>
<evidence type="ECO:0000256" key="6">
    <source>
        <dbReference type="ARBA" id="ARBA00022801"/>
    </source>
</evidence>
<dbReference type="SMART" id="SM00382">
    <property type="entry name" value="AAA"/>
    <property type="match status" value="2"/>
</dbReference>
<dbReference type="Proteomes" id="UP001155220">
    <property type="component" value="Unassembled WGS sequence"/>
</dbReference>
<keyword evidence="3" id="KW-0808">Transferase</keyword>
<reference evidence="8" key="1">
    <citation type="submission" date="2022-03" db="EMBL/GenBank/DDBJ databases">
        <title>Aurantimonas Liuensis sp. Nov., isolated from the hadal seawater of the Mariana Trench.</title>
        <authorList>
            <person name="Liu R."/>
        </authorList>
    </citation>
    <scope>NUCLEOTIDE SEQUENCE</scope>
    <source>
        <strain evidence="8">LRZ36</strain>
    </source>
</reference>
<organism evidence="8 9">
    <name type="scientific">Aurantimonas marianensis</name>
    <dbReference type="NCBI Taxonomy" id="2920428"/>
    <lineage>
        <taxon>Bacteria</taxon>
        <taxon>Pseudomonadati</taxon>
        <taxon>Pseudomonadota</taxon>
        <taxon>Alphaproteobacteria</taxon>
        <taxon>Hyphomicrobiales</taxon>
        <taxon>Aurantimonadaceae</taxon>
        <taxon>Aurantimonas</taxon>
    </lineage>
</organism>
<dbReference type="GO" id="GO:0016787">
    <property type="term" value="F:hydrolase activity"/>
    <property type="evidence" value="ECO:0007669"/>
    <property type="project" value="UniProtKB-KW"/>
</dbReference>
<dbReference type="InterPro" id="IPR051347">
    <property type="entry name" value="Circadian_clock_KaiC-rel"/>
</dbReference>
<gene>
    <name evidence="8" type="ORF">MJ956_18170</name>
</gene>
<dbReference type="Gene3D" id="3.40.50.300">
    <property type="entry name" value="P-loop containing nucleotide triphosphate hydrolases"/>
    <property type="match status" value="2"/>
</dbReference>
<comment type="caution">
    <text evidence="8">The sequence shown here is derived from an EMBL/GenBank/DDBJ whole genome shotgun (WGS) entry which is preliminary data.</text>
</comment>
<evidence type="ECO:0000313" key="8">
    <source>
        <dbReference type="EMBL" id="MCP3057054.1"/>
    </source>
</evidence>
<evidence type="ECO:0000256" key="4">
    <source>
        <dbReference type="ARBA" id="ARBA00022737"/>
    </source>
</evidence>
<evidence type="ECO:0000313" key="9">
    <source>
        <dbReference type="Proteomes" id="UP001155220"/>
    </source>
</evidence>
<accession>A0A9X2KGP8</accession>
<dbReference type="GO" id="GO:0005524">
    <property type="term" value="F:ATP binding"/>
    <property type="evidence" value="ECO:0007669"/>
    <property type="project" value="InterPro"/>
</dbReference>
<proteinExistence type="predicted"/>
<dbReference type="SUPFAM" id="SSF52540">
    <property type="entry name" value="P-loop containing nucleoside triphosphate hydrolases"/>
    <property type="match status" value="2"/>
</dbReference>
<dbReference type="GO" id="GO:0004674">
    <property type="term" value="F:protein serine/threonine kinase activity"/>
    <property type="evidence" value="ECO:0007669"/>
    <property type="project" value="UniProtKB-EC"/>
</dbReference>
<dbReference type="PANTHER" id="PTHR42926">
    <property type="match status" value="1"/>
</dbReference>
<keyword evidence="5" id="KW-0418">Kinase</keyword>